<evidence type="ECO:0000313" key="1">
    <source>
        <dbReference type="EMBL" id="MBC1491439.1"/>
    </source>
</evidence>
<reference evidence="1 2" key="1">
    <citation type="submission" date="2020-03" db="EMBL/GenBank/DDBJ databases">
        <title>Soil Listeria distribution.</title>
        <authorList>
            <person name="Liao J."/>
            <person name="Wiedmann M."/>
        </authorList>
    </citation>
    <scope>NUCLEOTIDE SEQUENCE [LARGE SCALE GENOMIC DNA]</scope>
    <source>
        <strain evidence="1 2">FSL L7-1547</strain>
    </source>
</reference>
<dbReference type="InterPro" id="IPR018915">
    <property type="entry name" value="Phage_A118_Gp45"/>
</dbReference>
<evidence type="ECO:0000313" key="2">
    <source>
        <dbReference type="Proteomes" id="UP000533953"/>
    </source>
</evidence>
<sequence length="69" mass="8104">MTNWKKRTFKRKRKTGDSTIILNYLTGTVNFSELSSEVPLIATGYHTFQKYVEYLESQGYEEVKACFQQ</sequence>
<dbReference type="EMBL" id="JAASTX010000006">
    <property type="protein sequence ID" value="MBC1491439.1"/>
    <property type="molecule type" value="Genomic_DNA"/>
</dbReference>
<gene>
    <name evidence="1" type="ORF">HCI99_06330</name>
</gene>
<proteinExistence type="predicted"/>
<dbReference type="AlphaFoldDB" id="A0A7X0XC08"/>
<protein>
    <submittedName>
        <fullName evidence="1">Uncharacterized protein</fullName>
    </submittedName>
</protein>
<comment type="caution">
    <text evidence="1">The sequence shown here is derived from an EMBL/GenBank/DDBJ whole genome shotgun (WGS) entry which is preliminary data.</text>
</comment>
<dbReference type="Proteomes" id="UP000533953">
    <property type="component" value="Unassembled WGS sequence"/>
</dbReference>
<name>A0A7X0XC08_9LIST</name>
<dbReference type="Pfam" id="PF10653">
    <property type="entry name" value="Phage-A118_gp45"/>
    <property type="match status" value="1"/>
</dbReference>
<organism evidence="1 2">
    <name type="scientific">Listeria booriae</name>
    <dbReference type="NCBI Taxonomy" id="1552123"/>
    <lineage>
        <taxon>Bacteria</taxon>
        <taxon>Bacillati</taxon>
        <taxon>Bacillota</taxon>
        <taxon>Bacilli</taxon>
        <taxon>Bacillales</taxon>
        <taxon>Listeriaceae</taxon>
        <taxon>Listeria</taxon>
    </lineage>
</organism>
<accession>A0A7X0XC08</accession>